<accession>A0A368VAS9</accession>
<evidence type="ECO:0000313" key="9">
    <source>
        <dbReference type="Proteomes" id="UP000252733"/>
    </source>
</evidence>
<proteinExistence type="predicted"/>
<organism evidence="8 9">
    <name type="scientific">Marinilabilia salmonicolor</name>
    <dbReference type="NCBI Taxonomy" id="989"/>
    <lineage>
        <taxon>Bacteria</taxon>
        <taxon>Pseudomonadati</taxon>
        <taxon>Bacteroidota</taxon>
        <taxon>Bacteroidia</taxon>
        <taxon>Marinilabiliales</taxon>
        <taxon>Marinilabiliaceae</taxon>
        <taxon>Marinilabilia</taxon>
    </lineage>
</organism>
<dbReference type="CDD" id="cd00009">
    <property type="entry name" value="AAA"/>
    <property type="match status" value="1"/>
</dbReference>
<dbReference type="CDD" id="cd00156">
    <property type="entry name" value="REC"/>
    <property type="match status" value="1"/>
</dbReference>
<evidence type="ECO:0000259" key="7">
    <source>
        <dbReference type="PROSITE" id="PS50110"/>
    </source>
</evidence>
<feature type="modified residue" description="4-aspartylphosphate" evidence="5">
    <location>
        <position position="51"/>
    </location>
</feature>
<name>A0A368VAS9_9BACT</name>
<dbReference type="RefSeq" id="WP_114436703.1">
    <property type="nucleotide sequence ID" value="NZ_QPIZ01000006.1"/>
</dbReference>
<dbReference type="InterPro" id="IPR002078">
    <property type="entry name" value="Sigma_54_int"/>
</dbReference>
<sequence>MRVDIIEDDPLFSKMIKHILATSGNYEVRNFPDAQSFLTRVTSLPDVVTLDLGLPDMSGTDLMKKIKNLNPETEIIIISGQDNLQLAVQLLKEGAYDYITKDENIKERVLHTLDKIRSNMELRSQLDQLKKEVSKKYPFHDTLLGNSSALKNTFSLIDKATKVTKINVSILGEPGTGKDLVAKTIHYNSDRKDHPFIQVSISSMSNEELRKTLFGVEKAAWADTLMTTKGKFEEAGEGTLVLDDITDFDDDLQKELLDVFQERKIKRIGSNHEQEVKCRVITTTSYDMLQAVKEKKFREDLYYYLAGLPITMPALRERGKDVIILGDFFLQTFCLKNNLPPMILSSGAKKKLLSHNYPGNIRELKAIIELSAILANSRVVEERHIVFNYADPTPGVFHEELTLKEYNERIIIYFMKKYKNVMEVARRLDIGKSTIYNLLKKYKEEDPDINA</sequence>
<keyword evidence="9" id="KW-1185">Reference proteome</keyword>
<dbReference type="PANTHER" id="PTHR32071">
    <property type="entry name" value="TRANSCRIPTIONAL REGULATORY PROTEIN"/>
    <property type="match status" value="1"/>
</dbReference>
<dbReference type="GO" id="GO:0006355">
    <property type="term" value="P:regulation of DNA-templated transcription"/>
    <property type="evidence" value="ECO:0007669"/>
    <property type="project" value="InterPro"/>
</dbReference>
<dbReference type="InterPro" id="IPR058031">
    <property type="entry name" value="AAA_lid_NorR"/>
</dbReference>
<dbReference type="InterPro" id="IPR009057">
    <property type="entry name" value="Homeodomain-like_sf"/>
</dbReference>
<keyword evidence="1" id="KW-0547">Nucleotide-binding</keyword>
<dbReference type="Pfam" id="PF25601">
    <property type="entry name" value="AAA_lid_14"/>
    <property type="match status" value="1"/>
</dbReference>
<keyword evidence="8" id="KW-0238">DNA-binding</keyword>
<keyword evidence="3" id="KW-0805">Transcription regulation</keyword>
<dbReference type="SUPFAM" id="SSF52540">
    <property type="entry name" value="P-loop containing nucleoside triphosphate hydrolases"/>
    <property type="match status" value="1"/>
</dbReference>
<dbReference type="Gene3D" id="1.10.8.60">
    <property type="match status" value="1"/>
</dbReference>
<dbReference type="GO" id="GO:0005524">
    <property type="term" value="F:ATP binding"/>
    <property type="evidence" value="ECO:0007669"/>
    <property type="project" value="UniProtKB-KW"/>
</dbReference>
<dbReference type="SMART" id="SM00448">
    <property type="entry name" value="REC"/>
    <property type="match status" value="1"/>
</dbReference>
<evidence type="ECO:0000256" key="1">
    <source>
        <dbReference type="ARBA" id="ARBA00022741"/>
    </source>
</evidence>
<protein>
    <submittedName>
        <fullName evidence="8">DNA-binding NtrC family response regulator</fullName>
    </submittedName>
</protein>
<keyword evidence="5" id="KW-0597">Phosphoprotein</keyword>
<dbReference type="PROSITE" id="PS50045">
    <property type="entry name" value="SIGMA54_INTERACT_4"/>
    <property type="match status" value="1"/>
</dbReference>
<dbReference type="InterPro" id="IPR003593">
    <property type="entry name" value="AAA+_ATPase"/>
</dbReference>
<dbReference type="InterPro" id="IPR011006">
    <property type="entry name" value="CheY-like_superfamily"/>
</dbReference>
<comment type="caution">
    <text evidence="8">The sequence shown here is derived from an EMBL/GenBank/DDBJ whole genome shotgun (WGS) entry which is preliminary data.</text>
</comment>
<dbReference type="InterPro" id="IPR001789">
    <property type="entry name" value="Sig_transdc_resp-reg_receiver"/>
</dbReference>
<dbReference type="SUPFAM" id="SSF46689">
    <property type="entry name" value="Homeodomain-like"/>
    <property type="match status" value="1"/>
</dbReference>
<dbReference type="Gene3D" id="1.10.10.60">
    <property type="entry name" value="Homeodomain-like"/>
    <property type="match status" value="1"/>
</dbReference>
<evidence type="ECO:0000259" key="6">
    <source>
        <dbReference type="PROSITE" id="PS50045"/>
    </source>
</evidence>
<dbReference type="PROSITE" id="PS50110">
    <property type="entry name" value="RESPONSE_REGULATORY"/>
    <property type="match status" value="1"/>
</dbReference>
<feature type="domain" description="Sigma-54 factor interaction" evidence="6">
    <location>
        <begin position="143"/>
        <end position="373"/>
    </location>
</feature>
<evidence type="ECO:0000256" key="2">
    <source>
        <dbReference type="ARBA" id="ARBA00022840"/>
    </source>
</evidence>
<keyword evidence="4" id="KW-0804">Transcription</keyword>
<dbReference type="GO" id="GO:0000160">
    <property type="term" value="P:phosphorelay signal transduction system"/>
    <property type="evidence" value="ECO:0007669"/>
    <property type="project" value="InterPro"/>
</dbReference>
<gene>
    <name evidence="8" type="ORF">DFO77_106114</name>
</gene>
<dbReference type="SUPFAM" id="SSF52172">
    <property type="entry name" value="CheY-like"/>
    <property type="match status" value="1"/>
</dbReference>
<dbReference type="Proteomes" id="UP000252733">
    <property type="component" value="Unassembled WGS sequence"/>
</dbReference>
<dbReference type="GO" id="GO:0003677">
    <property type="term" value="F:DNA binding"/>
    <property type="evidence" value="ECO:0007669"/>
    <property type="project" value="UniProtKB-KW"/>
</dbReference>
<feature type="domain" description="Response regulatory" evidence="7">
    <location>
        <begin position="2"/>
        <end position="116"/>
    </location>
</feature>
<dbReference type="Pfam" id="PF00072">
    <property type="entry name" value="Response_reg"/>
    <property type="match status" value="1"/>
</dbReference>
<dbReference type="AlphaFoldDB" id="A0A368VAS9"/>
<dbReference type="SMART" id="SM00382">
    <property type="entry name" value="AAA"/>
    <property type="match status" value="1"/>
</dbReference>
<dbReference type="PANTHER" id="PTHR32071:SF57">
    <property type="entry name" value="C4-DICARBOXYLATE TRANSPORT TRANSCRIPTIONAL REGULATORY PROTEIN DCTD"/>
    <property type="match status" value="1"/>
</dbReference>
<reference evidence="8 9" key="1">
    <citation type="submission" date="2018-07" db="EMBL/GenBank/DDBJ databases">
        <title>Freshwater and sediment microbial communities from various areas in North America, analyzing microbe dynamics in response to fracking.</title>
        <authorList>
            <person name="Lamendella R."/>
        </authorList>
    </citation>
    <scope>NUCLEOTIDE SEQUENCE [LARGE SCALE GENOMIC DNA]</scope>
    <source>
        <strain evidence="8 9">160A</strain>
    </source>
</reference>
<evidence type="ECO:0000256" key="5">
    <source>
        <dbReference type="PROSITE-ProRule" id="PRU00169"/>
    </source>
</evidence>
<evidence type="ECO:0000313" key="8">
    <source>
        <dbReference type="EMBL" id="RCW37420.1"/>
    </source>
</evidence>
<dbReference type="InterPro" id="IPR027417">
    <property type="entry name" value="P-loop_NTPase"/>
</dbReference>
<dbReference type="EMBL" id="QPIZ01000006">
    <property type="protein sequence ID" value="RCW37420.1"/>
    <property type="molecule type" value="Genomic_DNA"/>
</dbReference>
<dbReference type="InterPro" id="IPR025944">
    <property type="entry name" value="Sigma_54_int_dom_CS"/>
</dbReference>
<evidence type="ECO:0000256" key="4">
    <source>
        <dbReference type="ARBA" id="ARBA00023163"/>
    </source>
</evidence>
<evidence type="ECO:0000256" key="3">
    <source>
        <dbReference type="ARBA" id="ARBA00023015"/>
    </source>
</evidence>
<dbReference type="PROSITE" id="PS00688">
    <property type="entry name" value="SIGMA54_INTERACT_3"/>
    <property type="match status" value="1"/>
</dbReference>
<keyword evidence="2" id="KW-0067">ATP-binding</keyword>
<dbReference type="Gene3D" id="3.40.50.2300">
    <property type="match status" value="1"/>
</dbReference>
<dbReference type="Gene3D" id="3.40.50.300">
    <property type="entry name" value="P-loop containing nucleotide triphosphate hydrolases"/>
    <property type="match status" value="1"/>
</dbReference>
<dbReference type="Pfam" id="PF00158">
    <property type="entry name" value="Sigma54_activat"/>
    <property type="match status" value="1"/>
</dbReference>